<evidence type="ECO:0000313" key="1">
    <source>
        <dbReference type="EMBL" id="KAK8169726.1"/>
    </source>
</evidence>
<dbReference type="EMBL" id="JBBWUH010000004">
    <property type="protein sequence ID" value="KAK8169726.1"/>
    <property type="molecule type" value="Genomic_DNA"/>
</dbReference>
<proteinExistence type="predicted"/>
<accession>A0ABR1XWT6</accession>
<evidence type="ECO:0000313" key="2">
    <source>
        <dbReference type="Proteomes" id="UP001456524"/>
    </source>
</evidence>
<dbReference type="Proteomes" id="UP001456524">
    <property type="component" value="Unassembled WGS sequence"/>
</dbReference>
<organism evidence="1 2">
    <name type="scientific">Phyllosticta citrichinensis</name>
    <dbReference type="NCBI Taxonomy" id="1130410"/>
    <lineage>
        <taxon>Eukaryota</taxon>
        <taxon>Fungi</taxon>
        <taxon>Dikarya</taxon>
        <taxon>Ascomycota</taxon>
        <taxon>Pezizomycotina</taxon>
        <taxon>Dothideomycetes</taxon>
        <taxon>Dothideomycetes incertae sedis</taxon>
        <taxon>Botryosphaeriales</taxon>
        <taxon>Phyllostictaceae</taxon>
        <taxon>Phyllosticta</taxon>
    </lineage>
</organism>
<reference evidence="1 2" key="1">
    <citation type="journal article" date="2022" name="G3 (Bethesda)">
        <title>Enemy or ally: a genomic approach to elucidate the lifestyle of Phyllosticta citrichinaensis.</title>
        <authorList>
            <person name="Buijs V.A."/>
            <person name="Groenewald J.Z."/>
            <person name="Haridas S."/>
            <person name="LaButti K.M."/>
            <person name="Lipzen A."/>
            <person name="Martin F.M."/>
            <person name="Barry K."/>
            <person name="Grigoriev I.V."/>
            <person name="Crous P.W."/>
            <person name="Seidl M.F."/>
        </authorList>
    </citation>
    <scope>NUCLEOTIDE SEQUENCE [LARGE SCALE GENOMIC DNA]</scope>
    <source>
        <strain evidence="1 2">CBS 129764</strain>
    </source>
</reference>
<keyword evidence="2" id="KW-1185">Reference proteome</keyword>
<protein>
    <submittedName>
        <fullName evidence="1">Uncharacterized protein</fullName>
    </submittedName>
</protein>
<gene>
    <name evidence="1" type="ORF">IWX90DRAFT_188494</name>
</gene>
<sequence>MCRVLTFGCVCCTNLSLTSHRLERCSLVGRLRRPVWRGCDRTNTCGGRFQHLGLGLSATLDPFSSHQPGPHDDADSSPLLCPIRGATPIHRTQLGLVNAHPTFSAGRTTITSFAQNSHHHFPHGMQSKQTAYSTNLSPTIQPVSQSPTRRLLAMLPHGLKSWPHRTAWWAGGASPRVCFARIYPLRQSDHGARVDGDLSASPASPPGSSFPEVWGSWYRSTPTSFR</sequence>
<name>A0ABR1XWT6_9PEZI</name>
<comment type="caution">
    <text evidence="1">The sequence shown here is derived from an EMBL/GenBank/DDBJ whole genome shotgun (WGS) entry which is preliminary data.</text>
</comment>